<dbReference type="AlphaFoldDB" id="A0A8B7Y2Q7"/>
<reference evidence="7" key="1">
    <citation type="submission" date="2025-08" db="UniProtKB">
        <authorList>
            <consortium name="RefSeq"/>
        </authorList>
    </citation>
    <scope>IDENTIFICATION</scope>
</reference>
<keyword evidence="6" id="KW-1185">Reference proteome</keyword>
<gene>
    <name evidence="7" type="primary">LOC110977090</name>
</gene>
<evidence type="ECO:0000256" key="2">
    <source>
        <dbReference type="ARBA" id="ARBA00008641"/>
    </source>
</evidence>
<dbReference type="OrthoDB" id="66409at2759"/>
<dbReference type="GO" id="GO:0005770">
    <property type="term" value="C:late endosome"/>
    <property type="evidence" value="ECO:0007669"/>
    <property type="project" value="UniProtKB-SubCell"/>
</dbReference>
<dbReference type="GO" id="GO:0015031">
    <property type="term" value="P:protein transport"/>
    <property type="evidence" value="ECO:0007669"/>
    <property type="project" value="TreeGrafter"/>
</dbReference>
<dbReference type="GeneID" id="110977090"/>
<evidence type="ECO:0000256" key="1">
    <source>
        <dbReference type="ARBA" id="ARBA00004603"/>
    </source>
</evidence>
<evidence type="ECO:0000313" key="6">
    <source>
        <dbReference type="Proteomes" id="UP000694845"/>
    </source>
</evidence>
<organism evidence="6 7">
    <name type="scientific">Acanthaster planci</name>
    <name type="common">Crown-of-thorns starfish</name>
    <dbReference type="NCBI Taxonomy" id="133434"/>
    <lineage>
        <taxon>Eukaryota</taxon>
        <taxon>Metazoa</taxon>
        <taxon>Echinodermata</taxon>
        <taxon>Eleutherozoa</taxon>
        <taxon>Asterozoa</taxon>
        <taxon>Asteroidea</taxon>
        <taxon>Valvatacea</taxon>
        <taxon>Valvatida</taxon>
        <taxon>Acanthasteridae</taxon>
        <taxon>Acanthaster</taxon>
    </lineage>
</organism>
<dbReference type="OMA" id="HKDIAMF"/>
<accession>A0A8B7Y2Q7</accession>
<dbReference type="CTD" id="404636"/>
<dbReference type="PROSITE" id="PS50211">
    <property type="entry name" value="DENN"/>
    <property type="match status" value="1"/>
</dbReference>
<comment type="subcellular location">
    <subcellularLocation>
        <location evidence="1">Late endosome</location>
    </subcellularLocation>
</comment>
<dbReference type="GO" id="GO:0005085">
    <property type="term" value="F:guanyl-nucleotide exchange factor activity"/>
    <property type="evidence" value="ECO:0007669"/>
    <property type="project" value="UniProtKB-KW"/>
</dbReference>
<evidence type="ECO:0000256" key="3">
    <source>
        <dbReference type="ARBA" id="ARBA00022658"/>
    </source>
</evidence>
<protein>
    <submittedName>
        <fullName evidence="7">Protein FAM45A-like</fullName>
    </submittedName>
</protein>
<evidence type="ECO:0000256" key="4">
    <source>
        <dbReference type="ARBA" id="ARBA00022753"/>
    </source>
</evidence>
<sequence>MAALIDLLAAGLIEKDVNSDVLWVWSYPVVTAKQRELIQRKGCLSPSNNTVVSYVYGQHRRQWFYIRTEEVNDAPALPKVKSFSLVLLTRDFNPEKYSLLSKILCHAYLASGNPASMLEHYLSVVTKGSCRSEDNGMFKVQDFDMRKAFAAASVKDVINMFGMESILIYTALLLKKRIAVYHPKVEDLLHFVRALPCLVWHRQNWSLLFPYVDLESDDEIQELKATSSYVAGFTNEAVESRMDLFDLFVNMPAAEIAIAPNAKEHFTMGKLHKDIAQVMISSAQDETVSNKQTIVDISNKTMELINNLKSLSDSGPDGTGKVSIEALRERKMPPATENFLFSLAAAEGLAQV</sequence>
<comment type="similarity">
    <text evidence="2">Belongs to the DENND10 family.</text>
</comment>
<name>A0A8B7Y2Q7_ACAPL</name>
<dbReference type="Proteomes" id="UP000694845">
    <property type="component" value="Unplaced"/>
</dbReference>
<dbReference type="InterPro" id="IPR042431">
    <property type="entry name" value="FAM45"/>
</dbReference>
<dbReference type="InterPro" id="IPR037516">
    <property type="entry name" value="Tripartite_DENN"/>
</dbReference>
<keyword evidence="4" id="KW-0967">Endosome</keyword>
<dbReference type="Pfam" id="PF08616">
    <property type="entry name" value="SPA"/>
    <property type="match status" value="1"/>
</dbReference>
<dbReference type="GO" id="GO:2000641">
    <property type="term" value="P:regulation of early endosome to late endosome transport"/>
    <property type="evidence" value="ECO:0007669"/>
    <property type="project" value="TreeGrafter"/>
</dbReference>
<dbReference type="PANTHER" id="PTHR28544">
    <property type="entry name" value="PROTEIN FAM45A-RELATED"/>
    <property type="match status" value="1"/>
</dbReference>
<proteinExistence type="inferred from homology"/>
<keyword evidence="3" id="KW-0344">Guanine-nucleotide releasing factor</keyword>
<evidence type="ECO:0000259" key="5">
    <source>
        <dbReference type="PROSITE" id="PS50211"/>
    </source>
</evidence>
<dbReference type="GO" id="GO:0031267">
    <property type="term" value="F:small GTPase binding"/>
    <property type="evidence" value="ECO:0007669"/>
    <property type="project" value="TreeGrafter"/>
</dbReference>
<evidence type="ECO:0000313" key="7">
    <source>
        <dbReference type="RefSeq" id="XP_022086595.1"/>
    </source>
</evidence>
<dbReference type="KEGG" id="aplc:110977090"/>
<dbReference type="RefSeq" id="XP_022086595.1">
    <property type="nucleotide sequence ID" value="XM_022230903.1"/>
</dbReference>
<feature type="domain" description="UDENN" evidence="5">
    <location>
        <begin position="1"/>
        <end position="352"/>
    </location>
</feature>
<dbReference type="PANTHER" id="PTHR28544:SF1">
    <property type="entry name" value="DENN DOMAIN-CONTAINING PROTEIN 10-RELATED"/>
    <property type="match status" value="1"/>
</dbReference>